<feature type="domain" description="Glycosyltransferase subfamily 4-like N-terminal" evidence="2">
    <location>
        <begin position="11"/>
        <end position="159"/>
    </location>
</feature>
<dbReference type="PANTHER" id="PTHR12526">
    <property type="entry name" value="GLYCOSYLTRANSFERASE"/>
    <property type="match status" value="1"/>
</dbReference>
<reference evidence="3 4" key="1">
    <citation type="submission" date="2006-10" db="EMBL/GenBank/DDBJ databases">
        <title>Complete sequence of chromosome of Pelobacter propionicus DSM 2379.</title>
        <authorList>
            <consortium name="US DOE Joint Genome Institute"/>
            <person name="Copeland A."/>
            <person name="Lucas S."/>
            <person name="Lapidus A."/>
            <person name="Barry K."/>
            <person name="Detter J.C."/>
            <person name="Glavina del Rio T."/>
            <person name="Hammon N."/>
            <person name="Israni S."/>
            <person name="Dalin E."/>
            <person name="Tice H."/>
            <person name="Pitluck S."/>
            <person name="Saunders E."/>
            <person name="Brettin T."/>
            <person name="Bruce D."/>
            <person name="Han C."/>
            <person name="Tapia R."/>
            <person name="Schmutz J."/>
            <person name="Larimer F."/>
            <person name="Land M."/>
            <person name="Hauser L."/>
            <person name="Kyrpides N."/>
            <person name="Kim E."/>
            <person name="Lovley D."/>
            <person name="Richardson P."/>
        </authorList>
    </citation>
    <scope>NUCLEOTIDE SEQUENCE [LARGE SCALE GENOMIC DNA]</scope>
    <source>
        <strain evidence="4">DSM 2379 / NBRC 103807 / OttBd1</strain>
    </source>
</reference>
<dbReference type="HOGENOM" id="CLU_009583_0_4_7"/>
<dbReference type="AlphaFoldDB" id="A1ATG1"/>
<dbReference type="EMBL" id="CP000482">
    <property type="protein sequence ID" value="ABL00632.1"/>
    <property type="molecule type" value="Genomic_DNA"/>
</dbReference>
<dbReference type="KEGG" id="ppd:Ppro_3034"/>
<evidence type="ECO:0000259" key="1">
    <source>
        <dbReference type="Pfam" id="PF00534"/>
    </source>
</evidence>
<dbReference type="RefSeq" id="WP_011736867.1">
    <property type="nucleotide sequence ID" value="NC_008609.1"/>
</dbReference>
<gene>
    <name evidence="3" type="ordered locus">Ppro_3034</name>
</gene>
<dbReference type="Gene3D" id="3.40.50.2000">
    <property type="entry name" value="Glycogen Phosphorylase B"/>
    <property type="match status" value="2"/>
</dbReference>
<dbReference type="PANTHER" id="PTHR12526:SF638">
    <property type="entry name" value="SPORE COAT PROTEIN SA"/>
    <property type="match status" value="1"/>
</dbReference>
<accession>A1ATG1</accession>
<dbReference type="eggNOG" id="COG0438">
    <property type="taxonomic scope" value="Bacteria"/>
</dbReference>
<organism evidence="3 4">
    <name type="scientific">Pelobacter propionicus (strain DSM 2379 / NBRC 103807 / OttBd1)</name>
    <dbReference type="NCBI Taxonomy" id="338966"/>
    <lineage>
        <taxon>Bacteria</taxon>
        <taxon>Pseudomonadati</taxon>
        <taxon>Thermodesulfobacteriota</taxon>
        <taxon>Desulfuromonadia</taxon>
        <taxon>Desulfuromonadales</taxon>
        <taxon>Desulfuromonadaceae</taxon>
        <taxon>Pelobacter</taxon>
    </lineage>
</organism>
<proteinExistence type="predicted"/>
<evidence type="ECO:0000313" key="4">
    <source>
        <dbReference type="Proteomes" id="UP000006732"/>
    </source>
</evidence>
<evidence type="ECO:0000259" key="2">
    <source>
        <dbReference type="Pfam" id="PF13439"/>
    </source>
</evidence>
<keyword evidence="4" id="KW-1185">Reference proteome</keyword>
<dbReference type="InterPro" id="IPR028098">
    <property type="entry name" value="Glyco_trans_4-like_N"/>
</dbReference>
<dbReference type="Pfam" id="PF13439">
    <property type="entry name" value="Glyco_transf_4"/>
    <property type="match status" value="1"/>
</dbReference>
<dbReference type="GO" id="GO:0016757">
    <property type="term" value="F:glycosyltransferase activity"/>
    <property type="evidence" value="ECO:0007669"/>
    <property type="project" value="InterPro"/>
</dbReference>
<dbReference type="InterPro" id="IPR001296">
    <property type="entry name" value="Glyco_trans_1"/>
</dbReference>
<dbReference type="Proteomes" id="UP000006732">
    <property type="component" value="Chromosome"/>
</dbReference>
<feature type="domain" description="Glycosyl transferase family 1" evidence="1">
    <location>
        <begin position="169"/>
        <end position="331"/>
    </location>
</feature>
<keyword evidence="3" id="KW-0808">Transferase</keyword>
<sequence>MHIETGRYLYGGALQVLFLLEGLRRRGIDNVLVCTRDSDIARQAHPFAHVRAMPMYGEMDLLFPLRLSAAIRETQPDLVHVHSRRGADIWGGVCARFQGIPGLLTRRVDNREWHPIARLKYGSYDGIVSISQGIRQVLLGEGIAPDRVRCVHSAVDVEKYRIQRDREWFRGEFGVPCTAPVIGVIAQLIPRKGHRYLLDITPRLVSRFPDLRILFFGKGPLQNELQDSITRRGLGERVQLAGFRNDMPRILPCLDLVVHPALMEGLGVSLLQAAACGVPLVAARAGGIPEIVRQGENGYLVEPGNSRELEQAISSLLADPDLAHSFGSQGRLIVQREFSIDSMVDGNLSVYDNMMQRRRR</sequence>
<evidence type="ECO:0000313" key="3">
    <source>
        <dbReference type="EMBL" id="ABL00632.1"/>
    </source>
</evidence>
<dbReference type="CAZy" id="GT4">
    <property type="family name" value="Glycosyltransferase Family 4"/>
</dbReference>
<dbReference type="SUPFAM" id="SSF53756">
    <property type="entry name" value="UDP-Glycosyltransferase/glycogen phosphorylase"/>
    <property type="match status" value="1"/>
</dbReference>
<protein>
    <submittedName>
        <fullName evidence="3">Glycosyl transferase, group 1</fullName>
    </submittedName>
</protein>
<dbReference type="Pfam" id="PF00534">
    <property type="entry name" value="Glycos_transf_1"/>
    <property type="match status" value="1"/>
</dbReference>
<name>A1ATG1_PELPD</name>
<dbReference type="STRING" id="338966.Ppro_3034"/>